<comment type="caution">
    <text evidence="4">The sequence shown here is derived from an EMBL/GenBank/DDBJ whole genome shotgun (WGS) entry which is preliminary data.</text>
</comment>
<dbReference type="GO" id="GO:0005634">
    <property type="term" value="C:nucleus"/>
    <property type="evidence" value="ECO:0007669"/>
    <property type="project" value="TreeGrafter"/>
</dbReference>
<dbReference type="InterPro" id="IPR002110">
    <property type="entry name" value="Ankyrin_rpt"/>
</dbReference>
<feature type="repeat" description="ANK" evidence="3">
    <location>
        <begin position="79"/>
        <end position="108"/>
    </location>
</feature>
<dbReference type="SMART" id="SM00248">
    <property type="entry name" value="ANK"/>
    <property type="match status" value="4"/>
</dbReference>
<sequence length="207" mass="22354">STSKLSSAVATGDHDGVTTALREGVDPNSYMPWNFGFALGKYERVPVLIVANEKCYADVVSILLEANASTEPSGDFWLTPLATATYWGRTPIVETLLAHGADVHAKDAKWGDLPIHLAAVNGHLMIVQILHAHGSPLDAVNNNKDTPLHCAASFGHISIAKWLAQQGVDILAVDWCRRTAADKSELNGNSELAEWLRTQDYTAIAAR</sequence>
<evidence type="ECO:0000256" key="3">
    <source>
        <dbReference type="PROSITE-ProRule" id="PRU00023"/>
    </source>
</evidence>
<name>A0AAV2R3D1_MEGNR</name>
<dbReference type="EMBL" id="CAXKWB010013221">
    <property type="protein sequence ID" value="CAL4107028.1"/>
    <property type="molecule type" value="Genomic_DNA"/>
</dbReference>
<dbReference type="InterPro" id="IPR050776">
    <property type="entry name" value="Ank_Repeat/CDKN_Inhibitor"/>
</dbReference>
<evidence type="ECO:0008006" key="6">
    <source>
        <dbReference type="Google" id="ProtNLM"/>
    </source>
</evidence>
<proteinExistence type="predicted"/>
<dbReference type="PROSITE" id="PS50297">
    <property type="entry name" value="ANK_REP_REGION"/>
    <property type="match status" value="3"/>
</dbReference>
<keyword evidence="2 3" id="KW-0040">ANK repeat</keyword>
<keyword evidence="5" id="KW-1185">Reference proteome</keyword>
<dbReference type="SUPFAM" id="SSF48403">
    <property type="entry name" value="Ankyrin repeat"/>
    <property type="match status" value="1"/>
</dbReference>
<feature type="repeat" description="ANK" evidence="3">
    <location>
        <begin position="110"/>
        <end position="142"/>
    </location>
</feature>
<reference evidence="4 5" key="1">
    <citation type="submission" date="2024-05" db="EMBL/GenBank/DDBJ databases">
        <authorList>
            <person name="Wallberg A."/>
        </authorList>
    </citation>
    <scope>NUCLEOTIDE SEQUENCE [LARGE SCALE GENOMIC DNA]</scope>
</reference>
<keyword evidence="1" id="KW-0677">Repeat</keyword>
<dbReference type="Gene3D" id="1.25.40.20">
    <property type="entry name" value="Ankyrin repeat-containing domain"/>
    <property type="match status" value="1"/>
</dbReference>
<evidence type="ECO:0000256" key="2">
    <source>
        <dbReference type="ARBA" id="ARBA00023043"/>
    </source>
</evidence>
<dbReference type="PANTHER" id="PTHR24201:SF14">
    <property type="entry name" value="CYCLIN-DEPENDENT KINASE 4 INHIBITOR C-LIKE"/>
    <property type="match status" value="1"/>
</dbReference>
<evidence type="ECO:0000256" key="1">
    <source>
        <dbReference type="ARBA" id="ARBA00022737"/>
    </source>
</evidence>
<feature type="non-terminal residue" evidence="4">
    <location>
        <position position="1"/>
    </location>
</feature>
<protein>
    <recommendedName>
        <fullName evidence="6">Ankyrin</fullName>
    </recommendedName>
</protein>
<dbReference type="Proteomes" id="UP001497623">
    <property type="component" value="Unassembled WGS sequence"/>
</dbReference>
<dbReference type="Pfam" id="PF12796">
    <property type="entry name" value="Ank_2"/>
    <property type="match status" value="1"/>
</dbReference>
<feature type="non-terminal residue" evidence="4">
    <location>
        <position position="207"/>
    </location>
</feature>
<dbReference type="PANTHER" id="PTHR24201">
    <property type="entry name" value="ANK_REP_REGION DOMAIN-CONTAINING PROTEIN"/>
    <property type="match status" value="1"/>
</dbReference>
<dbReference type="InterPro" id="IPR036770">
    <property type="entry name" value="Ankyrin_rpt-contain_sf"/>
</dbReference>
<dbReference type="AlphaFoldDB" id="A0AAV2R3D1"/>
<feature type="repeat" description="ANK" evidence="3">
    <location>
        <begin position="143"/>
        <end position="175"/>
    </location>
</feature>
<accession>A0AAV2R3D1</accession>
<organism evidence="4 5">
    <name type="scientific">Meganyctiphanes norvegica</name>
    <name type="common">Northern krill</name>
    <name type="synonym">Thysanopoda norvegica</name>
    <dbReference type="NCBI Taxonomy" id="48144"/>
    <lineage>
        <taxon>Eukaryota</taxon>
        <taxon>Metazoa</taxon>
        <taxon>Ecdysozoa</taxon>
        <taxon>Arthropoda</taxon>
        <taxon>Crustacea</taxon>
        <taxon>Multicrustacea</taxon>
        <taxon>Malacostraca</taxon>
        <taxon>Eumalacostraca</taxon>
        <taxon>Eucarida</taxon>
        <taxon>Euphausiacea</taxon>
        <taxon>Euphausiidae</taxon>
        <taxon>Meganyctiphanes</taxon>
    </lineage>
</organism>
<evidence type="ECO:0000313" key="4">
    <source>
        <dbReference type="EMBL" id="CAL4107028.1"/>
    </source>
</evidence>
<dbReference type="Pfam" id="PF13637">
    <property type="entry name" value="Ank_4"/>
    <property type="match status" value="1"/>
</dbReference>
<gene>
    <name evidence="4" type="ORF">MNOR_LOCUS18469</name>
</gene>
<dbReference type="PROSITE" id="PS50088">
    <property type="entry name" value="ANK_REPEAT"/>
    <property type="match status" value="3"/>
</dbReference>
<evidence type="ECO:0000313" key="5">
    <source>
        <dbReference type="Proteomes" id="UP001497623"/>
    </source>
</evidence>